<dbReference type="GO" id="GO:0051213">
    <property type="term" value="F:dioxygenase activity"/>
    <property type="evidence" value="ECO:0007669"/>
    <property type="project" value="UniProtKB-KW"/>
</dbReference>
<evidence type="ECO:0000256" key="1">
    <source>
        <dbReference type="ARBA" id="ARBA00005896"/>
    </source>
</evidence>
<evidence type="ECO:0000256" key="2">
    <source>
        <dbReference type="ARBA" id="ARBA00022723"/>
    </source>
</evidence>
<evidence type="ECO:0000256" key="5">
    <source>
        <dbReference type="ARBA" id="ARBA00023004"/>
    </source>
</evidence>
<keyword evidence="2" id="KW-0479">Metal-binding</keyword>
<dbReference type="InterPro" id="IPR042098">
    <property type="entry name" value="TauD-like_sf"/>
</dbReference>
<comment type="similarity">
    <text evidence="1">Belongs to the TfdA dioxygenase family.</text>
</comment>
<dbReference type="PANTHER" id="PTHR43779:SF3">
    <property type="entry name" value="(3R)-3-[(CARBOXYMETHYL)AMINO]FATTY ACID OXYGENASE_DECARBOXYLASE"/>
    <property type="match status" value="1"/>
</dbReference>
<sequence>MTSTPEYRHLELKPTGASFGIEVTNIDLARPQSDAVWEEIIRAYLDHRVMVFRGQELEPEHIVAASKRFGYTEAHIDSGYLLDGYPEIIKIGNLKVDGVMRSLFVNAREEWHFDYSYVKTPSIGALFYAVEIPPEGGDTLFADSTAAFDALDDAEKEWLRPLVAVHSWEELHRQLEAMDPTRKPLSAAAKAKYPPVRQPLVHKHPDTGRESLWLCPQVILEIEGMEREETRALVDRLQAHTISAPFHLRHKWRKGDLVVWDNRAVLHTATVFDYERHLRLLYRTTILAEAPAAAA</sequence>
<accession>A0ABX2T7Q3</accession>
<gene>
    <name evidence="7" type="ORF">HND93_08880</name>
</gene>
<dbReference type="Pfam" id="PF02668">
    <property type="entry name" value="TauD"/>
    <property type="match status" value="1"/>
</dbReference>
<organism evidence="7 8">
    <name type="scientific">Azospirillum oleiclasticum</name>
    <dbReference type="NCBI Taxonomy" id="2735135"/>
    <lineage>
        <taxon>Bacteria</taxon>
        <taxon>Pseudomonadati</taxon>
        <taxon>Pseudomonadota</taxon>
        <taxon>Alphaproteobacteria</taxon>
        <taxon>Rhodospirillales</taxon>
        <taxon>Azospirillaceae</taxon>
        <taxon>Azospirillum</taxon>
    </lineage>
</organism>
<proteinExistence type="inferred from homology"/>
<feature type="domain" description="TauD/TfdA-like" evidence="6">
    <location>
        <begin position="13"/>
        <end position="281"/>
    </location>
</feature>
<dbReference type="RefSeq" id="WP_180281587.1">
    <property type="nucleotide sequence ID" value="NZ_JABFDB010000004.1"/>
</dbReference>
<dbReference type="Proteomes" id="UP000584642">
    <property type="component" value="Unassembled WGS sequence"/>
</dbReference>
<evidence type="ECO:0000313" key="8">
    <source>
        <dbReference type="Proteomes" id="UP000584642"/>
    </source>
</evidence>
<name>A0ABX2T7Q3_9PROT</name>
<evidence type="ECO:0000313" key="7">
    <source>
        <dbReference type="EMBL" id="NYZ19825.1"/>
    </source>
</evidence>
<dbReference type="EMBL" id="JABFDB010000004">
    <property type="protein sequence ID" value="NYZ19825.1"/>
    <property type="molecule type" value="Genomic_DNA"/>
</dbReference>
<keyword evidence="3 7" id="KW-0223">Dioxygenase</keyword>
<keyword evidence="4" id="KW-0560">Oxidoreductase</keyword>
<evidence type="ECO:0000256" key="4">
    <source>
        <dbReference type="ARBA" id="ARBA00023002"/>
    </source>
</evidence>
<comment type="caution">
    <text evidence="7">The sequence shown here is derived from an EMBL/GenBank/DDBJ whole genome shotgun (WGS) entry which is preliminary data.</text>
</comment>
<dbReference type="InterPro" id="IPR051178">
    <property type="entry name" value="TfdA_dioxygenase"/>
</dbReference>
<keyword evidence="8" id="KW-1185">Reference proteome</keyword>
<dbReference type="SUPFAM" id="SSF51197">
    <property type="entry name" value="Clavaminate synthase-like"/>
    <property type="match status" value="1"/>
</dbReference>
<dbReference type="InterPro" id="IPR003819">
    <property type="entry name" value="TauD/TfdA-like"/>
</dbReference>
<dbReference type="Gene3D" id="3.60.130.10">
    <property type="entry name" value="Clavaminate synthase-like"/>
    <property type="match status" value="1"/>
</dbReference>
<protein>
    <submittedName>
        <fullName evidence="7">TauD/TfdA family dioxygenase</fullName>
    </submittedName>
</protein>
<evidence type="ECO:0000256" key="3">
    <source>
        <dbReference type="ARBA" id="ARBA00022964"/>
    </source>
</evidence>
<dbReference type="PANTHER" id="PTHR43779">
    <property type="entry name" value="DIOXYGENASE RV0097-RELATED"/>
    <property type="match status" value="1"/>
</dbReference>
<reference evidence="7 8" key="1">
    <citation type="submission" date="2020-05" db="EMBL/GenBank/DDBJ databases">
        <title>Azospirillum oleiclasticum sp. nov, a nitrogen-fixing and heavy crude oil-emulsifying bacterium isolated from the crude oil of Yumen Oilfield.</title>
        <authorList>
            <person name="Wu D."/>
            <person name="Cai M."/>
            <person name="Zhang X."/>
        </authorList>
    </citation>
    <scope>NUCLEOTIDE SEQUENCE [LARGE SCALE GENOMIC DNA]</scope>
    <source>
        <strain evidence="7 8">ROY-1-1-2</strain>
    </source>
</reference>
<keyword evidence="5" id="KW-0408">Iron</keyword>
<evidence type="ECO:0000259" key="6">
    <source>
        <dbReference type="Pfam" id="PF02668"/>
    </source>
</evidence>